<proteinExistence type="inferred from homology"/>
<dbReference type="PANTHER" id="PTHR30561:SF1">
    <property type="entry name" value="MULTIDRUG TRANSPORTER EMRE"/>
    <property type="match status" value="1"/>
</dbReference>
<name>A0A0R1V942_9LACO</name>
<dbReference type="PANTHER" id="PTHR30561">
    <property type="entry name" value="SMR FAMILY PROTON-DEPENDENT DRUG EFFLUX TRANSPORTER SUGE"/>
    <property type="match status" value="1"/>
</dbReference>
<sequence length="108" mass="11808">MFVYYLELFFAILFELLGTNLMKFSAGFTKLWFSLGTLASYALCFYFLSLCLQGIKLNIAYATWGGAGIVLAAIVSFVIFKENISMMQGLGITLIVIGVVVTNLSGGH</sequence>
<evidence type="ECO:0000256" key="4">
    <source>
        <dbReference type="ARBA" id="ARBA00022692"/>
    </source>
</evidence>
<dbReference type="FunFam" id="1.10.3730.20:FF:000001">
    <property type="entry name" value="Quaternary ammonium compound resistance transporter SugE"/>
    <property type="match status" value="1"/>
</dbReference>
<evidence type="ECO:0000256" key="5">
    <source>
        <dbReference type="ARBA" id="ARBA00022989"/>
    </source>
</evidence>
<evidence type="ECO:0000313" key="10">
    <source>
        <dbReference type="Proteomes" id="UP000051739"/>
    </source>
</evidence>
<dbReference type="InterPro" id="IPR045324">
    <property type="entry name" value="Small_multidrug_res"/>
</dbReference>
<protein>
    <submittedName>
        <fullName evidence="9">Uncharacterized protein</fullName>
    </submittedName>
</protein>
<evidence type="ECO:0000256" key="8">
    <source>
        <dbReference type="SAM" id="Phobius"/>
    </source>
</evidence>
<dbReference type="GO" id="GO:0005886">
    <property type="term" value="C:plasma membrane"/>
    <property type="evidence" value="ECO:0007669"/>
    <property type="project" value="UniProtKB-SubCell"/>
</dbReference>
<gene>
    <name evidence="9" type="ORF">FC60_GL000495</name>
</gene>
<dbReference type="SUPFAM" id="SSF103481">
    <property type="entry name" value="Multidrug resistance efflux transporter EmrE"/>
    <property type="match status" value="1"/>
</dbReference>
<keyword evidence="5 8" id="KW-1133">Transmembrane helix</keyword>
<feature type="transmembrane region" description="Helical" evidence="8">
    <location>
        <begin position="59"/>
        <end position="80"/>
    </location>
</feature>
<organism evidence="9 10">
    <name type="scientific">Limosilactobacillus gastricus DSM 16045</name>
    <dbReference type="NCBI Taxonomy" id="1423749"/>
    <lineage>
        <taxon>Bacteria</taxon>
        <taxon>Bacillati</taxon>
        <taxon>Bacillota</taxon>
        <taxon>Bacilli</taxon>
        <taxon>Lactobacillales</taxon>
        <taxon>Lactobacillaceae</taxon>
        <taxon>Limosilactobacillus</taxon>
    </lineage>
</organism>
<dbReference type="Pfam" id="PF00893">
    <property type="entry name" value="Multi_Drug_Res"/>
    <property type="match status" value="1"/>
</dbReference>
<reference evidence="9 10" key="1">
    <citation type="journal article" date="2015" name="Genome Announc.">
        <title>Expanding the biotechnology potential of lactobacilli through comparative genomics of 213 strains and associated genera.</title>
        <authorList>
            <person name="Sun Z."/>
            <person name="Harris H.M."/>
            <person name="McCann A."/>
            <person name="Guo C."/>
            <person name="Argimon S."/>
            <person name="Zhang W."/>
            <person name="Yang X."/>
            <person name="Jeffery I.B."/>
            <person name="Cooney J.C."/>
            <person name="Kagawa T.F."/>
            <person name="Liu W."/>
            <person name="Song Y."/>
            <person name="Salvetti E."/>
            <person name="Wrobel A."/>
            <person name="Rasinkangas P."/>
            <person name="Parkhill J."/>
            <person name="Rea M.C."/>
            <person name="O'Sullivan O."/>
            <person name="Ritari J."/>
            <person name="Douillard F.P."/>
            <person name="Paul Ross R."/>
            <person name="Yang R."/>
            <person name="Briner A.E."/>
            <person name="Felis G.E."/>
            <person name="de Vos W.M."/>
            <person name="Barrangou R."/>
            <person name="Klaenhammer T.R."/>
            <person name="Caufield P.W."/>
            <person name="Cui Y."/>
            <person name="Zhang H."/>
            <person name="O'Toole P.W."/>
        </authorList>
    </citation>
    <scope>NUCLEOTIDE SEQUENCE [LARGE SCALE GENOMIC DNA]</scope>
    <source>
        <strain evidence="9 10">DSM 16045</strain>
    </source>
</reference>
<dbReference type="GO" id="GO:0022857">
    <property type="term" value="F:transmembrane transporter activity"/>
    <property type="evidence" value="ECO:0007669"/>
    <property type="project" value="InterPro"/>
</dbReference>
<keyword evidence="4 7" id="KW-0812">Transmembrane</keyword>
<evidence type="ECO:0000313" key="9">
    <source>
        <dbReference type="EMBL" id="KRM01701.1"/>
    </source>
</evidence>
<accession>A0A0R1V942</accession>
<dbReference type="AlphaFoldDB" id="A0A0R1V942"/>
<dbReference type="InterPro" id="IPR000390">
    <property type="entry name" value="Small_drug/metabolite_transptr"/>
</dbReference>
<feature type="transmembrane region" description="Helical" evidence="8">
    <location>
        <begin position="86"/>
        <end position="106"/>
    </location>
</feature>
<evidence type="ECO:0000256" key="1">
    <source>
        <dbReference type="ARBA" id="ARBA00004651"/>
    </source>
</evidence>
<evidence type="ECO:0000256" key="7">
    <source>
        <dbReference type="RuleBase" id="RU003942"/>
    </source>
</evidence>
<keyword evidence="3" id="KW-1003">Cell membrane</keyword>
<keyword evidence="6 8" id="KW-0472">Membrane</keyword>
<dbReference type="Proteomes" id="UP000051739">
    <property type="component" value="Unassembled WGS sequence"/>
</dbReference>
<feature type="transmembrane region" description="Helical" evidence="8">
    <location>
        <begin position="31"/>
        <end position="52"/>
    </location>
</feature>
<dbReference type="Gene3D" id="1.10.3730.20">
    <property type="match status" value="1"/>
</dbReference>
<keyword evidence="10" id="KW-1185">Reference proteome</keyword>
<dbReference type="InterPro" id="IPR037185">
    <property type="entry name" value="EmrE-like"/>
</dbReference>
<evidence type="ECO:0000256" key="6">
    <source>
        <dbReference type="ARBA" id="ARBA00023136"/>
    </source>
</evidence>
<comment type="similarity">
    <text evidence="7">Belongs to the drug/metabolite transporter (DMT) superfamily. Small multidrug resistance (SMR) (TC 2.A.7.1) family.</text>
</comment>
<keyword evidence="2" id="KW-0813">Transport</keyword>
<comment type="caution">
    <text evidence="9">The sequence shown here is derived from an EMBL/GenBank/DDBJ whole genome shotgun (WGS) entry which is preliminary data.</text>
</comment>
<dbReference type="PATRIC" id="fig|1423749.3.peg.499"/>
<evidence type="ECO:0000256" key="2">
    <source>
        <dbReference type="ARBA" id="ARBA00022448"/>
    </source>
</evidence>
<dbReference type="EMBL" id="AZFN01000015">
    <property type="protein sequence ID" value="KRM01701.1"/>
    <property type="molecule type" value="Genomic_DNA"/>
</dbReference>
<comment type="subcellular location">
    <subcellularLocation>
        <location evidence="1 7">Cell membrane</location>
        <topology evidence="1 7">Multi-pass membrane protein</topology>
    </subcellularLocation>
</comment>
<dbReference type="RefSeq" id="WP_040468662.1">
    <property type="nucleotide sequence ID" value="NZ_AZFN01000015.1"/>
</dbReference>
<evidence type="ECO:0000256" key="3">
    <source>
        <dbReference type="ARBA" id="ARBA00022475"/>
    </source>
</evidence>